<evidence type="ECO:0000256" key="4">
    <source>
        <dbReference type="ARBA" id="ARBA00022723"/>
    </source>
</evidence>
<evidence type="ECO:0000313" key="10">
    <source>
        <dbReference type="Proteomes" id="UP000199092"/>
    </source>
</evidence>
<reference evidence="9 10" key="1">
    <citation type="submission" date="2016-10" db="EMBL/GenBank/DDBJ databases">
        <authorList>
            <person name="de Groot N.N."/>
        </authorList>
    </citation>
    <scope>NUCLEOTIDE SEQUENCE [LARGE SCALE GENOMIC DNA]</scope>
    <source>
        <strain evidence="9 10">DSM 21741</strain>
    </source>
</reference>
<keyword evidence="4" id="KW-0479">Metal-binding</keyword>
<keyword evidence="5" id="KW-0378">Hydrolase</keyword>
<dbReference type="InterPro" id="IPR006549">
    <property type="entry name" value="HAD-SF_hydro_IIIA"/>
</dbReference>
<evidence type="ECO:0000256" key="6">
    <source>
        <dbReference type="ARBA" id="ARBA00023277"/>
    </source>
</evidence>
<keyword evidence="3" id="KW-0963">Cytoplasm</keyword>
<dbReference type="GO" id="GO:0005975">
    <property type="term" value="P:carbohydrate metabolic process"/>
    <property type="evidence" value="ECO:0007669"/>
    <property type="project" value="InterPro"/>
</dbReference>
<dbReference type="Proteomes" id="UP000199092">
    <property type="component" value="Chromosome I"/>
</dbReference>
<dbReference type="InterPro" id="IPR023214">
    <property type="entry name" value="HAD_sf"/>
</dbReference>
<evidence type="ECO:0000256" key="1">
    <source>
        <dbReference type="ARBA" id="ARBA00004496"/>
    </source>
</evidence>
<dbReference type="EMBL" id="LT629749">
    <property type="protein sequence ID" value="SDR74809.1"/>
    <property type="molecule type" value="Genomic_DNA"/>
</dbReference>
<dbReference type="AlphaFoldDB" id="A0A1H1LLR9"/>
<keyword evidence="6" id="KW-0119">Carbohydrate metabolism</keyword>
<keyword evidence="10" id="KW-1185">Reference proteome</keyword>
<sequence>MSAHGPAGRAGTPEDGEHLMDAAASGRPGDAPAPGPGLRAVLFDRDNTLIHDVPYLADPAGVRPVDGARELLDQLRERGIAIGVVSNQSGVARGLISPDALARVNARVETLLGPFDTWQVCPHGEQDGCGCRKPAPGLVTAAAAALGLEPAACLVVGDIGADVAAGLAAGARAVLVPTPVTRRAEVERARRTAAVAGSLAEAVGLHLAGLR</sequence>
<dbReference type="NCBIfam" id="TIGR01656">
    <property type="entry name" value="Histidinol-ppas"/>
    <property type="match status" value="1"/>
</dbReference>
<evidence type="ECO:0000313" key="9">
    <source>
        <dbReference type="EMBL" id="SDR74809.1"/>
    </source>
</evidence>
<dbReference type="SUPFAM" id="SSF56784">
    <property type="entry name" value="HAD-like"/>
    <property type="match status" value="1"/>
</dbReference>
<dbReference type="Gene3D" id="3.40.50.1000">
    <property type="entry name" value="HAD superfamily/HAD-like"/>
    <property type="match status" value="1"/>
</dbReference>
<dbReference type="GO" id="GO:0005737">
    <property type="term" value="C:cytoplasm"/>
    <property type="evidence" value="ECO:0007669"/>
    <property type="project" value="UniProtKB-SubCell"/>
</dbReference>
<dbReference type="GO" id="GO:0016791">
    <property type="term" value="F:phosphatase activity"/>
    <property type="evidence" value="ECO:0007669"/>
    <property type="project" value="InterPro"/>
</dbReference>
<feature type="compositionally biased region" description="Low complexity" evidence="8">
    <location>
        <begin position="21"/>
        <end position="38"/>
    </location>
</feature>
<dbReference type="NCBIfam" id="TIGR01662">
    <property type="entry name" value="HAD-SF-IIIA"/>
    <property type="match status" value="1"/>
</dbReference>
<evidence type="ECO:0000256" key="3">
    <source>
        <dbReference type="ARBA" id="ARBA00022490"/>
    </source>
</evidence>
<dbReference type="OrthoDB" id="9781367at2"/>
<dbReference type="GO" id="GO:0046872">
    <property type="term" value="F:metal ion binding"/>
    <property type="evidence" value="ECO:0007669"/>
    <property type="project" value="UniProtKB-KW"/>
</dbReference>
<evidence type="ECO:0000256" key="8">
    <source>
        <dbReference type="SAM" id="MobiDB-lite"/>
    </source>
</evidence>
<gene>
    <name evidence="9" type="ORF">SAMN04488543_0315</name>
</gene>
<dbReference type="Pfam" id="PF13242">
    <property type="entry name" value="Hydrolase_like"/>
    <property type="match status" value="1"/>
</dbReference>
<dbReference type="InterPro" id="IPR004446">
    <property type="entry name" value="Heptose_bisP_phosphatase"/>
</dbReference>
<accession>A0A1H1LLR9</accession>
<dbReference type="PANTHER" id="PTHR42891">
    <property type="entry name" value="D-GLYCERO-BETA-D-MANNO-HEPTOSE-1,7-BISPHOSPHATE 7-PHOSPHATASE"/>
    <property type="match status" value="1"/>
</dbReference>
<dbReference type="InterPro" id="IPR036412">
    <property type="entry name" value="HAD-like_sf"/>
</dbReference>
<dbReference type="STRING" id="546871.SAMN04488543_0315"/>
<evidence type="ECO:0000256" key="2">
    <source>
        <dbReference type="ARBA" id="ARBA00005628"/>
    </source>
</evidence>
<comment type="similarity">
    <text evidence="2">Belongs to the GmhB family.</text>
</comment>
<proteinExistence type="inferred from homology"/>
<dbReference type="InterPro" id="IPR006543">
    <property type="entry name" value="Histidinol-phos"/>
</dbReference>
<comment type="subcellular location">
    <subcellularLocation>
        <location evidence="1">Cytoplasm</location>
    </subcellularLocation>
</comment>
<name>A0A1H1LLR9_9ACTN</name>
<feature type="region of interest" description="Disordered" evidence="8">
    <location>
        <begin position="1"/>
        <end position="38"/>
    </location>
</feature>
<dbReference type="PANTHER" id="PTHR42891:SF1">
    <property type="entry name" value="D-GLYCERO-BETA-D-MANNO-HEPTOSE-1,7-BISPHOSPHATE 7-PHOSPHATASE"/>
    <property type="match status" value="1"/>
</dbReference>
<evidence type="ECO:0000256" key="7">
    <source>
        <dbReference type="ARBA" id="ARBA00031828"/>
    </source>
</evidence>
<protein>
    <recommendedName>
        <fullName evidence="7">D,D-heptose 1,7-bisphosphate phosphatase</fullName>
    </recommendedName>
</protein>
<organism evidence="9 10">
    <name type="scientific">Friedmanniella luteola</name>
    <dbReference type="NCBI Taxonomy" id="546871"/>
    <lineage>
        <taxon>Bacteria</taxon>
        <taxon>Bacillati</taxon>
        <taxon>Actinomycetota</taxon>
        <taxon>Actinomycetes</taxon>
        <taxon>Propionibacteriales</taxon>
        <taxon>Nocardioidaceae</taxon>
        <taxon>Friedmanniella</taxon>
    </lineage>
</organism>
<evidence type="ECO:0000256" key="5">
    <source>
        <dbReference type="ARBA" id="ARBA00022801"/>
    </source>
</evidence>